<comment type="pathway">
    <text evidence="2">Protein modification; protein sumoylation.</text>
</comment>
<evidence type="ECO:0000256" key="4">
    <source>
        <dbReference type="ARBA" id="ARBA00022786"/>
    </source>
</evidence>
<dbReference type="InterPro" id="IPR000011">
    <property type="entry name" value="UBQ/SUMO-activ_enz_E1-like"/>
</dbReference>
<dbReference type="EMBL" id="KN824348">
    <property type="protein sequence ID" value="KIM22781.1"/>
    <property type="molecule type" value="Genomic_DNA"/>
</dbReference>
<gene>
    <name evidence="8" type="ORF">M408DRAFT_332738</name>
</gene>
<feature type="non-terminal residue" evidence="8">
    <location>
        <position position="1"/>
    </location>
</feature>
<reference evidence="9" key="2">
    <citation type="submission" date="2015-01" db="EMBL/GenBank/DDBJ databases">
        <title>Evolutionary Origins and Diversification of the Mycorrhizal Mutualists.</title>
        <authorList>
            <consortium name="DOE Joint Genome Institute"/>
            <consortium name="Mycorrhizal Genomics Consortium"/>
            <person name="Kohler A."/>
            <person name="Kuo A."/>
            <person name="Nagy L.G."/>
            <person name="Floudas D."/>
            <person name="Copeland A."/>
            <person name="Barry K.W."/>
            <person name="Cichocki N."/>
            <person name="Veneault-Fourrey C."/>
            <person name="LaButti K."/>
            <person name="Lindquist E.A."/>
            <person name="Lipzen A."/>
            <person name="Lundell T."/>
            <person name="Morin E."/>
            <person name="Murat C."/>
            <person name="Riley R."/>
            <person name="Ohm R."/>
            <person name="Sun H."/>
            <person name="Tunlid A."/>
            <person name="Henrissat B."/>
            <person name="Grigoriev I.V."/>
            <person name="Hibbett D.S."/>
            <person name="Martin F."/>
        </authorList>
    </citation>
    <scope>NUCLEOTIDE SEQUENCE [LARGE SCALE GENOMIC DNA]</scope>
    <source>
        <strain evidence="9">MAFF 305830</strain>
    </source>
</reference>
<evidence type="ECO:0000256" key="2">
    <source>
        <dbReference type="ARBA" id="ARBA00004718"/>
    </source>
</evidence>
<dbReference type="Pfam" id="PF00899">
    <property type="entry name" value="ThiF"/>
    <property type="match status" value="1"/>
</dbReference>
<evidence type="ECO:0000313" key="9">
    <source>
        <dbReference type="Proteomes" id="UP000054097"/>
    </source>
</evidence>
<dbReference type="Proteomes" id="UP000054097">
    <property type="component" value="Unassembled WGS sequence"/>
</dbReference>
<dbReference type="PANTHER" id="PTHR10953">
    <property type="entry name" value="UBIQUITIN-ACTIVATING ENZYME E1"/>
    <property type="match status" value="1"/>
</dbReference>
<dbReference type="HOGENOM" id="CLU_002556_4_1_1"/>
<dbReference type="AlphaFoldDB" id="A0A0C3AU40"/>
<dbReference type="GO" id="GO:0005737">
    <property type="term" value="C:cytoplasm"/>
    <property type="evidence" value="ECO:0007669"/>
    <property type="project" value="TreeGrafter"/>
</dbReference>
<name>A0A0C3AU40_SERVB</name>
<proteinExistence type="inferred from homology"/>
<evidence type="ECO:0000256" key="1">
    <source>
        <dbReference type="ARBA" id="ARBA00004123"/>
    </source>
</evidence>
<evidence type="ECO:0000313" key="8">
    <source>
        <dbReference type="EMBL" id="KIM22781.1"/>
    </source>
</evidence>
<dbReference type="SUPFAM" id="SSF69572">
    <property type="entry name" value="Activating enzymes of the ubiquitin-like proteins"/>
    <property type="match status" value="1"/>
</dbReference>
<accession>A0A0C3AU40</accession>
<feature type="domain" description="THIF-type NAD/FAD binding fold" evidence="7">
    <location>
        <begin position="2"/>
        <end position="307"/>
    </location>
</feature>
<reference evidence="8 9" key="1">
    <citation type="submission" date="2014-04" db="EMBL/GenBank/DDBJ databases">
        <authorList>
            <consortium name="DOE Joint Genome Institute"/>
            <person name="Kuo A."/>
            <person name="Zuccaro A."/>
            <person name="Kohler A."/>
            <person name="Nagy L.G."/>
            <person name="Floudas D."/>
            <person name="Copeland A."/>
            <person name="Barry K.W."/>
            <person name="Cichocki N."/>
            <person name="Veneault-Fourrey C."/>
            <person name="LaButti K."/>
            <person name="Lindquist E.A."/>
            <person name="Lipzen A."/>
            <person name="Lundell T."/>
            <person name="Morin E."/>
            <person name="Murat C."/>
            <person name="Sun H."/>
            <person name="Tunlid A."/>
            <person name="Henrissat B."/>
            <person name="Grigoriev I.V."/>
            <person name="Hibbett D.S."/>
            <person name="Martin F."/>
            <person name="Nordberg H.P."/>
            <person name="Cantor M.N."/>
            <person name="Hua S.X."/>
        </authorList>
    </citation>
    <scope>NUCLEOTIDE SEQUENCE [LARGE SCALE GENOMIC DNA]</scope>
    <source>
        <strain evidence="8 9">MAFF 305830</strain>
    </source>
</reference>
<dbReference type="InterPro" id="IPR035985">
    <property type="entry name" value="Ubiquitin-activating_enz"/>
</dbReference>
<dbReference type="STRING" id="933852.A0A0C3AU40"/>
<sequence>MRNATVLVIRLRGVATEAIKNIVLAGIGKLIVLDDALVQPDDLAAGFFFRDEDVDAKRRVDAAKPHIQSLNPLVKVEVGHDLSILTNEEALNTLLKDVDLVCVTDLDQAAAIRVNNSARSQGKKFYCAGAFGLSGYVFCDLLEHQHVAAPKNPSKDGSKSRMEQYKTSYAPLSKALLHSWRDTTSAATKVLRPITVFSILACWEYQTQHSHAPSSPDALPELESLANRLLKKAQVRQKVCTSIPAEALSNLAQTAALEWSPSCAVLGGMLGQDILKALAAREPPMANFFFFDGQTCNGTVVRMAMEPAPNQGAPPGAIGNLPSSLNATAEPAVVEID</sequence>
<evidence type="ECO:0000256" key="5">
    <source>
        <dbReference type="ARBA" id="ARBA00023242"/>
    </source>
</evidence>
<comment type="similarity">
    <text evidence="3">Belongs to the ubiquitin-activating E1 family.</text>
</comment>
<dbReference type="PRINTS" id="PR01849">
    <property type="entry name" value="UBIQUITINACT"/>
</dbReference>
<keyword evidence="5" id="KW-0539">Nucleus</keyword>
<dbReference type="GO" id="GO:0016925">
    <property type="term" value="P:protein sumoylation"/>
    <property type="evidence" value="ECO:0007669"/>
    <property type="project" value="TreeGrafter"/>
</dbReference>
<keyword evidence="4" id="KW-0833">Ubl conjugation pathway</keyword>
<dbReference type="InterPro" id="IPR045886">
    <property type="entry name" value="ThiF/MoeB/HesA"/>
</dbReference>
<dbReference type="GO" id="GO:0031510">
    <property type="term" value="C:SUMO activating enzyme complex"/>
    <property type="evidence" value="ECO:0007669"/>
    <property type="project" value="TreeGrafter"/>
</dbReference>
<comment type="subcellular location">
    <subcellularLocation>
        <location evidence="1">Nucleus</location>
    </subcellularLocation>
</comment>
<organism evidence="8 9">
    <name type="scientific">Serendipita vermifera MAFF 305830</name>
    <dbReference type="NCBI Taxonomy" id="933852"/>
    <lineage>
        <taxon>Eukaryota</taxon>
        <taxon>Fungi</taxon>
        <taxon>Dikarya</taxon>
        <taxon>Basidiomycota</taxon>
        <taxon>Agaricomycotina</taxon>
        <taxon>Agaricomycetes</taxon>
        <taxon>Sebacinales</taxon>
        <taxon>Serendipitaceae</taxon>
        <taxon>Serendipita</taxon>
    </lineage>
</organism>
<evidence type="ECO:0000256" key="3">
    <source>
        <dbReference type="ARBA" id="ARBA00005673"/>
    </source>
</evidence>
<protein>
    <recommendedName>
        <fullName evidence="6">Ubiquitin-like 1-activating enzyme E1A</fullName>
    </recommendedName>
</protein>
<evidence type="ECO:0000256" key="6">
    <source>
        <dbReference type="ARBA" id="ARBA00044354"/>
    </source>
</evidence>
<dbReference type="Gene3D" id="3.40.50.720">
    <property type="entry name" value="NAD(P)-binding Rossmann-like Domain"/>
    <property type="match status" value="1"/>
</dbReference>
<dbReference type="GO" id="GO:0019948">
    <property type="term" value="F:SUMO activating enzyme activity"/>
    <property type="evidence" value="ECO:0007669"/>
    <property type="project" value="TreeGrafter"/>
</dbReference>
<dbReference type="OrthoDB" id="1708823at2759"/>
<dbReference type="PANTHER" id="PTHR10953:SF162">
    <property type="entry name" value="SUMO-ACTIVATING ENZYME SUBUNIT 1"/>
    <property type="match status" value="1"/>
</dbReference>
<keyword evidence="9" id="KW-1185">Reference proteome</keyword>
<evidence type="ECO:0000259" key="7">
    <source>
        <dbReference type="Pfam" id="PF00899"/>
    </source>
</evidence>
<dbReference type="InterPro" id="IPR000594">
    <property type="entry name" value="ThiF_NAD_FAD-bd"/>
</dbReference>